<evidence type="ECO:0000313" key="2">
    <source>
        <dbReference type="Proteomes" id="UP000078454"/>
    </source>
</evidence>
<dbReference type="Proteomes" id="UP000078454">
    <property type="component" value="Unassembled WGS sequence"/>
</dbReference>
<keyword evidence="2" id="KW-1185">Reference proteome</keyword>
<proteinExistence type="predicted"/>
<dbReference type="RefSeq" id="WP_068664969.1">
    <property type="nucleotide sequence ID" value="NZ_LYPB01000069.1"/>
</dbReference>
<dbReference type="STRING" id="1850517.A8708_28300"/>
<accession>A0A198AAD7</accession>
<gene>
    <name evidence="1" type="ORF">A8708_28300</name>
</gene>
<evidence type="ECO:0000313" key="1">
    <source>
        <dbReference type="EMBL" id="OAS17918.1"/>
    </source>
</evidence>
<dbReference type="OrthoDB" id="2661619at2"/>
<organism evidence="1 2">
    <name type="scientific">Paenibacillus oryzisoli</name>
    <dbReference type="NCBI Taxonomy" id="1850517"/>
    <lineage>
        <taxon>Bacteria</taxon>
        <taxon>Bacillati</taxon>
        <taxon>Bacillota</taxon>
        <taxon>Bacilli</taxon>
        <taxon>Bacillales</taxon>
        <taxon>Paenibacillaceae</taxon>
        <taxon>Paenibacillus</taxon>
    </lineage>
</organism>
<dbReference type="EMBL" id="LYPB01000069">
    <property type="protein sequence ID" value="OAS17918.1"/>
    <property type="molecule type" value="Genomic_DNA"/>
</dbReference>
<protein>
    <submittedName>
        <fullName evidence="1">Uncharacterized protein</fullName>
    </submittedName>
</protein>
<comment type="caution">
    <text evidence="1">The sequence shown here is derived from an EMBL/GenBank/DDBJ whole genome shotgun (WGS) entry which is preliminary data.</text>
</comment>
<sequence>MMDMDNIINKHQYTVTARVDPSNAKGLLAKLQDKLISDNQLTSGNSLSFTAYACIQENILVIAADQK</sequence>
<reference evidence="1 2" key="1">
    <citation type="submission" date="2016-05" db="EMBL/GenBank/DDBJ databases">
        <title>Paenibacillus sp. 1ZS3-15 nov., isolated from the rhizosphere soil.</title>
        <authorList>
            <person name="Zhang X.X."/>
            <person name="Zhang J."/>
        </authorList>
    </citation>
    <scope>NUCLEOTIDE SEQUENCE [LARGE SCALE GENOMIC DNA]</scope>
    <source>
        <strain evidence="1 2">1ZS3-15</strain>
    </source>
</reference>
<name>A0A198AAD7_9BACL</name>
<dbReference type="AlphaFoldDB" id="A0A198AAD7"/>